<dbReference type="Pfam" id="PF19420">
    <property type="entry name" value="DDAH_eukar"/>
    <property type="match status" value="1"/>
</dbReference>
<evidence type="ECO:0000313" key="2">
    <source>
        <dbReference type="Proteomes" id="UP000231198"/>
    </source>
</evidence>
<evidence type="ECO:0000313" key="1">
    <source>
        <dbReference type="EMBL" id="PIS15521.1"/>
    </source>
</evidence>
<dbReference type="SUPFAM" id="SSF55909">
    <property type="entry name" value="Pentein"/>
    <property type="match status" value="1"/>
</dbReference>
<protein>
    <recommendedName>
        <fullName evidence="3">Amidinotransferase</fullName>
    </recommendedName>
</protein>
<dbReference type="Gene3D" id="3.75.10.10">
    <property type="entry name" value="L-arginine/glycine Amidinotransferase, Chain A"/>
    <property type="match status" value="1"/>
</dbReference>
<reference evidence="2" key="1">
    <citation type="submission" date="2017-09" db="EMBL/GenBank/DDBJ databases">
        <title>Depth-based differentiation of microbial function through sediment-hosted aquifers and enrichment of novel symbionts in the deep terrestrial subsurface.</title>
        <authorList>
            <person name="Probst A.J."/>
            <person name="Ladd B."/>
            <person name="Jarett J.K."/>
            <person name="Geller-Mcgrath D.E."/>
            <person name="Sieber C.M.K."/>
            <person name="Emerson J.B."/>
            <person name="Anantharaman K."/>
            <person name="Thomas B.C."/>
            <person name="Malmstrom R."/>
            <person name="Stieglmeier M."/>
            <person name="Klingl A."/>
            <person name="Woyke T."/>
            <person name="Ryan C.M."/>
            <person name="Banfield J.F."/>
        </authorList>
    </citation>
    <scope>NUCLEOTIDE SEQUENCE [LARGE SCALE GENOMIC DNA]</scope>
</reference>
<dbReference type="PANTHER" id="PTHR43224:SF1">
    <property type="entry name" value="AMIDINOTRANSFERASE"/>
    <property type="match status" value="1"/>
</dbReference>
<dbReference type="AlphaFoldDB" id="A0A2H0WSB9"/>
<dbReference type="Proteomes" id="UP000231198">
    <property type="component" value="Unassembled WGS sequence"/>
</dbReference>
<dbReference type="PANTHER" id="PTHR43224">
    <property type="entry name" value="AMIDINOTRANSFERASE"/>
    <property type="match status" value="1"/>
</dbReference>
<dbReference type="PIRSF" id="PIRSF028188">
    <property type="entry name" value="Amdntrnsf_FN0238"/>
    <property type="match status" value="1"/>
</dbReference>
<evidence type="ECO:0008006" key="3">
    <source>
        <dbReference type="Google" id="ProtNLM"/>
    </source>
</evidence>
<name>A0A2H0WSB9_9BACT</name>
<proteinExistence type="predicted"/>
<gene>
    <name evidence="1" type="ORF">COT62_03190</name>
</gene>
<sequence>MGAETKRKVYVETGEKERVSMPPTTSTVVMVRPDYFRYNPQTAPSNKFQVPPVAPPEIVRQEALREFGGMVNTLEANGIEVLSLDSPKGVVTPDAVFPNNWFYTDNMGRLVVFPMRTPNRRIERQVDALGTTLAESGFEVNQVLDLTHYEKHDQFLEGTGSMVLSRQHGVAFAIGSPRTDEEAFHDFCDECGYMPVFFHAKDREGSEIYHTNVIMAIGDGFTVLCEESIRDQTERKNVLDIAYQMNPVLIPISLEQVGQFCGNLLNLRSKEGASKIVMSQTSLEAFTGEQRTELMKHGDIV</sequence>
<organism evidence="1 2">
    <name type="scientific">Candidatus Roizmanbacteria bacterium CG09_land_8_20_14_0_10_41_9</name>
    <dbReference type="NCBI Taxonomy" id="1974850"/>
    <lineage>
        <taxon>Bacteria</taxon>
        <taxon>Candidatus Roizmaniibacteriota</taxon>
    </lineage>
</organism>
<feature type="non-terminal residue" evidence="1">
    <location>
        <position position="301"/>
    </location>
</feature>
<accession>A0A2H0WSB9</accession>
<dbReference type="EMBL" id="PEZG01000069">
    <property type="protein sequence ID" value="PIS15521.1"/>
    <property type="molecule type" value="Genomic_DNA"/>
</dbReference>
<comment type="caution">
    <text evidence="1">The sequence shown here is derived from an EMBL/GenBank/DDBJ whole genome shotgun (WGS) entry which is preliminary data.</text>
</comment>
<dbReference type="InterPro" id="IPR014541">
    <property type="entry name" value="Amdntrnsf_FN0238"/>
</dbReference>